<keyword evidence="14" id="KW-1185">Reference proteome</keyword>
<dbReference type="EC" id="2.7.13.3" evidence="3"/>
<evidence type="ECO:0000256" key="6">
    <source>
        <dbReference type="ARBA" id="ARBA00022679"/>
    </source>
</evidence>
<dbReference type="SMART" id="SM00388">
    <property type="entry name" value="HisKA"/>
    <property type="match status" value="1"/>
</dbReference>
<gene>
    <name evidence="13" type="ORF">SKP52_11275</name>
</gene>
<dbReference type="InterPro" id="IPR004358">
    <property type="entry name" value="Sig_transdc_His_kin-like_C"/>
</dbReference>
<keyword evidence="4" id="KW-1003">Cell membrane</keyword>
<sequence>MKLRLWPKGLIGQLVFAVAVMLFVAQAINFVLLSRGMRQQSLAHGGGMAVARIIDAIERDRRGDFGPPRNERERHEARERAQKLVISDQRPPMPAGAVRVPDLAAYVEGLLGETNIPAAMVDAWALPPRDRRRLRRPAYPDRAVIVVAEVDGRYFAVRTRIAAGGTRLQGFLVWQTLSLYLLLLVPIMLIAWRAARPLRDLTRAARANPALRDAEPLEEEGPSDVRELIGAFNAYRGRISTMLSDKDRMLGAVGHDLRTPLASLRVRVEAVEDDRLRDKMIASIEEMTAMLTDILALARSGAGTEAQERIPLHELIGELAADYQERGQDVAVGDMAGAIVVARPMLLKRALRNLTDNAVAYGVRARLSVRVEHGRAMIIVSDDGPGLAEVQIRTLIEPFARGEQSRNRATGGAGLGLSIARDIAEGEGGTLTLSNRAVGGLDAVIALPVLP</sequence>
<evidence type="ECO:0000256" key="8">
    <source>
        <dbReference type="ARBA" id="ARBA00022777"/>
    </source>
</evidence>
<dbReference type="InterPro" id="IPR003594">
    <property type="entry name" value="HATPase_dom"/>
</dbReference>
<dbReference type="Gene3D" id="1.10.287.130">
    <property type="match status" value="1"/>
</dbReference>
<dbReference type="PROSITE" id="PS50885">
    <property type="entry name" value="HAMP"/>
    <property type="match status" value="1"/>
</dbReference>
<dbReference type="AlphaFoldDB" id="A0A0A7PGP6"/>
<comment type="subcellular location">
    <subcellularLocation>
        <location evidence="2">Cell membrane</location>
        <topology evidence="2">Multi-pass membrane protein</topology>
    </subcellularLocation>
</comment>
<protein>
    <recommendedName>
        <fullName evidence="3">histidine kinase</fullName>
        <ecNumber evidence="3">2.7.13.3</ecNumber>
    </recommendedName>
</protein>
<evidence type="ECO:0000256" key="3">
    <source>
        <dbReference type="ARBA" id="ARBA00012438"/>
    </source>
</evidence>
<dbReference type="InterPro" id="IPR036890">
    <property type="entry name" value="HATPase_C_sf"/>
</dbReference>
<keyword evidence="7" id="KW-0547">Nucleotide-binding</keyword>
<dbReference type="GO" id="GO:0005886">
    <property type="term" value="C:plasma membrane"/>
    <property type="evidence" value="ECO:0007669"/>
    <property type="project" value="UniProtKB-SubCell"/>
</dbReference>
<dbReference type="Proteomes" id="UP000030907">
    <property type="component" value="Chromosome"/>
</dbReference>
<reference evidence="13 14" key="1">
    <citation type="journal article" date="2015" name="Int. J. Syst. Evol. Microbiol.">
        <title>Description of Sphingopyxis fribergensis sp. nov. - a soil bacterium with the ability to degrade styrene and phenylacetic acid.</title>
        <authorList>
            <person name="Oelschlagel M."/>
            <person name="Ruckert C."/>
            <person name="Kalinowski J."/>
            <person name="Schmidt G."/>
            <person name="Schlomann M."/>
            <person name="Tischler D."/>
        </authorList>
    </citation>
    <scope>NUCLEOTIDE SEQUENCE [LARGE SCALE GENOMIC DNA]</scope>
    <source>
        <strain evidence="13 14">Kp5.2</strain>
    </source>
</reference>
<dbReference type="InterPro" id="IPR003661">
    <property type="entry name" value="HisK_dim/P_dom"/>
</dbReference>
<keyword evidence="9" id="KW-0067">ATP-binding</keyword>
<keyword evidence="5" id="KW-0597">Phosphoprotein</keyword>
<dbReference type="SMART" id="SM00387">
    <property type="entry name" value="HATPase_c"/>
    <property type="match status" value="1"/>
</dbReference>
<dbReference type="GO" id="GO:0000155">
    <property type="term" value="F:phosphorelay sensor kinase activity"/>
    <property type="evidence" value="ECO:0007669"/>
    <property type="project" value="InterPro"/>
</dbReference>
<dbReference type="InterPro" id="IPR036097">
    <property type="entry name" value="HisK_dim/P_sf"/>
</dbReference>
<dbReference type="PANTHER" id="PTHR44936:SF10">
    <property type="entry name" value="SENSOR PROTEIN RSTB"/>
    <property type="match status" value="1"/>
</dbReference>
<feature type="transmembrane region" description="Helical" evidence="10">
    <location>
        <begin position="171"/>
        <end position="192"/>
    </location>
</feature>
<evidence type="ECO:0000256" key="9">
    <source>
        <dbReference type="ARBA" id="ARBA00022840"/>
    </source>
</evidence>
<dbReference type="Pfam" id="PF00512">
    <property type="entry name" value="HisKA"/>
    <property type="match status" value="1"/>
</dbReference>
<keyword evidence="6" id="KW-0808">Transferase</keyword>
<dbReference type="InterPro" id="IPR050980">
    <property type="entry name" value="2C_sensor_his_kinase"/>
</dbReference>
<dbReference type="KEGG" id="sphk:SKP52_11275"/>
<name>A0A0A7PGP6_9SPHN</name>
<evidence type="ECO:0000256" key="7">
    <source>
        <dbReference type="ARBA" id="ARBA00022741"/>
    </source>
</evidence>
<feature type="domain" description="HAMP" evidence="12">
    <location>
        <begin position="192"/>
        <end position="244"/>
    </location>
</feature>
<evidence type="ECO:0000256" key="2">
    <source>
        <dbReference type="ARBA" id="ARBA00004651"/>
    </source>
</evidence>
<evidence type="ECO:0000256" key="4">
    <source>
        <dbReference type="ARBA" id="ARBA00022475"/>
    </source>
</evidence>
<evidence type="ECO:0000313" key="13">
    <source>
        <dbReference type="EMBL" id="AJA09155.1"/>
    </source>
</evidence>
<dbReference type="GO" id="GO:0005524">
    <property type="term" value="F:ATP binding"/>
    <property type="evidence" value="ECO:0007669"/>
    <property type="project" value="UniProtKB-KW"/>
</dbReference>
<evidence type="ECO:0000259" key="12">
    <source>
        <dbReference type="PROSITE" id="PS50885"/>
    </source>
</evidence>
<dbReference type="InterPro" id="IPR003660">
    <property type="entry name" value="HAMP_dom"/>
</dbReference>
<keyword evidence="10" id="KW-0812">Transmembrane</keyword>
<keyword evidence="10" id="KW-0472">Membrane</keyword>
<dbReference type="PROSITE" id="PS50109">
    <property type="entry name" value="HIS_KIN"/>
    <property type="match status" value="1"/>
</dbReference>
<dbReference type="SUPFAM" id="SSF47384">
    <property type="entry name" value="Homodimeric domain of signal transducing histidine kinase"/>
    <property type="match status" value="1"/>
</dbReference>
<evidence type="ECO:0000259" key="11">
    <source>
        <dbReference type="PROSITE" id="PS50109"/>
    </source>
</evidence>
<dbReference type="CDD" id="cd00082">
    <property type="entry name" value="HisKA"/>
    <property type="match status" value="1"/>
</dbReference>
<dbReference type="InterPro" id="IPR005467">
    <property type="entry name" value="His_kinase_dom"/>
</dbReference>
<dbReference type="PANTHER" id="PTHR44936">
    <property type="entry name" value="SENSOR PROTEIN CREC"/>
    <property type="match status" value="1"/>
</dbReference>
<comment type="catalytic activity">
    <reaction evidence="1">
        <text>ATP + protein L-histidine = ADP + protein N-phospho-L-histidine.</text>
        <dbReference type="EC" id="2.7.13.3"/>
    </reaction>
</comment>
<dbReference type="SMART" id="SM00304">
    <property type="entry name" value="HAMP"/>
    <property type="match status" value="1"/>
</dbReference>
<dbReference type="SUPFAM" id="SSF55874">
    <property type="entry name" value="ATPase domain of HSP90 chaperone/DNA topoisomerase II/histidine kinase"/>
    <property type="match status" value="1"/>
</dbReference>
<organism evidence="13 14">
    <name type="scientific">Sphingopyxis fribergensis</name>
    <dbReference type="NCBI Taxonomy" id="1515612"/>
    <lineage>
        <taxon>Bacteria</taxon>
        <taxon>Pseudomonadati</taxon>
        <taxon>Pseudomonadota</taxon>
        <taxon>Alphaproteobacteria</taxon>
        <taxon>Sphingomonadales</taxon>
        <taxon>Sphingomonadaceae</taxon>
        <taxon>Sphingopyxis</taxon>
    </lineage>
</organism>
<dbReference type="HOGENOM" id="CLU_000445_89_27_5"/>
<dbReference type="PRINTS" id="PR00344">
    <property type="entry name" value="BCTRLSENSOR"/>
</dbReference>
<dbReference type="Gene3D" id="3.30.565.10">
    <property type="entry name" value="Histidine kinase-like ATPase, C-terminal domain"/>
    <property type="match status" value="1"/>
</dbReference>
<dbReference type="EMBL" id="CP009122">
    <property type="protein sequence ID" value="AJA09155.1"/>
    <property type="molecule type" value="Genomic_DNA"/>
</dbReference>
<proteinExistence type="predicted"/>
<accession>A0A0A7PGP6</accession>
<feature type="domain" description="Histidine kinase" evidence="11">
    <location>
        <begin position="252"/>
        <end position="451"/>
    </location>
</feature>
<evidence type="ECO:0000313" key="14">
    <source>
        <dbReference type="Proteomes" id="UP000030907"/>
    </source>
</evidence>
<dbReference type="RefSeq" id="WP_039574770.1">
    <property type="nucleotide sequence ID" value="NZ_CP009122.1"/>
</dbReference>
<evidence type="ECO:0000256" key="1">
    <source>
        <dbReference type="ARBA" id="ARBA00000085"/>
    </source>
</evidence>
<keyword evidence="10" id="KW-1133">Transmembrane helix</keyword>
<evidence type="ECO:0000256" key="10">
    <source>
        <dbReference type="SAM" id="Phobius"/>
    </source>
</evidence>
<dbReference type="STRING" id="1515612.SKP52_11275"/>
<dbReference type="Pfam" id="PF02518">
    <property type="entry name" value="HATPase_c"/>
    <property type="match status" value="1"/>
</dbReference>
<keyword evidence="8 13" id="KW-0418">Kinase</keyword>
<evidence type="ECO:0000256" key="5">
    <source>
        <dbReference type="ARBA" id="ARBA00022553"/>
    </source>
</evidence>